<protein>
    <submittedName>
        <fullName evidence="2">Uncharacterized protein</fullName>
    </submittedName>
</protein>
<dbReference type="OrthoDB" id="548568at2759"/>
<sequence length="470" mass="53408">MLVAACFIEFNTSYIIEEDYVCNFCAANIVEMMHKKCKGEEEIYWDENWGELSYKEVYDEEAPIEVQKTEVEMQVEKEEEISEESSMNTSDSEDSEIQALRKIKNSGTSSRCWKQPPPPQQPLLPHPQQPLPPRPQPPKPISRKISSIYSQVFKSLNFEKPASKSKKRPFPPSPKKKDAPPMKNVRVNNSSSSRRKCENQGLLGCCDDCSRKWASNQIGGPAKVFEFVKSSKSKPSGLKGSNLIGKLVFTKDDDETEYIVVDEFKDGELLVQKFNEVVGGYGVVLKFSGKRLRDGEEVKKVEKEFKRSYSKVTGRVHHWGNCPKIFKDKLGSLKSPPSLDPLPSTTTTTTPNKRSQSPTSSTPFEKRPKVGKTLEAQRKYTPESIWSKNNGSQLDRQLKGGIRLPTTWACFNAGGSHYIFCAPDDKIFGNKKDALNHFYTYYQEDYELAEREAKEDERGKRKYGRYGKVG</sequence>
<proteinExistence type="predicted"/>
<evidence type="ECO:0000256" key="1">
    <source>
        <dbReference type="SAM" id="MobiDB-lite"/>
    </source>
</evidence>
<feature type="region of interest" description="Disordered" evidence="1">
    <location>
        <begin position="450"/>
        <end position="470"/>
    </location>
</feature>
<feature type="compositionally biased region" description="Low complexity" evidence="1">
    <location>
        <begin position="332"/>
        <end position="353"/>
    </location>
</feature>
<accession>A0A9W7AXH7</accession>
<feature type="compositionally biased region" description="Pro residues" evidence="1">
    <location>
        <begin position="115"/>
        <end position="140"/>
    </location>
</feature>
<evidence type="ECO:0000313" key="2">
    <source>
        <dbReference type="EMBL" id="GMH75715.1"/>
    </source>
</evidence>
<feature type="compositionally biased region" description="Polar residues" evidence="1">
    <location>
        <begin position="354"/>
        <end position="363"/>
    </location>
</feature>
<feature type="compositionally biased region" description="Basic and acidic residues" evidence="1">
    <location>
        <begin position="450"/>
        <end position="459"/>
    </location>
</feature>
<feature type="compositionally biased region" description="Basic residues" evidence="1">
    <location>
        <begin position="460"/>
        <end position="470"/>
    </location>
</feature>
<evidence type="ECO:0000313" key="3">
    <source>
        <dbReference type="Proteomes" id="UP001165122"/>
    </source>
</evidence>
<reference evidence="3" key="1">
    <citation type="journal article" date="2023" name="Commun. Biol.">
        <title>Genome analysis of Parmales, the sister group of diatoms, reveals the evolutionary specialization of diatoms from phago-mixotrophs to photoautotrophs.</title>
        <authorList>
            <person name="Ban H."/>
            <person name="Sato S."/>
            <person name="Yoshikawa S."/>
            <person name="Yamada K."/>
            <person name="Nakamura Y."/>
            <person name="Ichinomiya M."/>
            <person name="Sato N."/>
            <person name="Blanc-Mathieu R."/>
            <person name="Endo H."/>
            <person name="Kuwata A."/>
            <person name="Ogata H."/>
        </authorList>
    </citation>
    <scope>NUCLEOTIDE SEQUENCE [LARGE SCALE GENOMIC DNA]</scope>
    <source>
        <strain evidence="3">NIES 3700</strain>
    </source>
</reference>
<feature type="region of interest" description="Disordered" evidence="1">
    <location>
        <begin position="160"/>
        <end position="193"/>
    </location>
</feature>
<organism evidence="2 3">
    <name type="scientific">Triparma laevis f. longispina</name>
    <dbReference type="NCBI Taxonomy" id="1714387"/>
    <lineage>
        <taxon>Eukaryota</taxon>
        <taxon>Sar</taxon>
        <taxon>Stramenopiles</taxon>
        <taxon>Ochrophyta</taxon>
        <taxon>Bolidophyceae</taxon>
        <taxon>Parmales</taxon>
        <taxon>Triparmaceae</taxon>
        <taxon>Triparma</taxon>
    </lineage>
</organism>
<dbReference type="EMBL" id="BRXW01000734">
    <property type="protein sequence ID" value="GMH75715.1"/>
    <property type="molecule type" value="Genomic_DNA"/>
</dbReference>
<feature type="region of interest" description="Disordered" evidence="1">
    <location>
        <begin position="75"/>
        <end position="142"/>
    </location>
</feature>
<feature type="region of interest" description="Disordered" evidence="1">
    <location>
        <begin position="330"/>
        <end position="392"/>
    </location>
</feature>
<comment type="caution">
    <text evidence="2">The sequence shown here is derived from an EMBL/GenBank/DDBJ whole genome shotgun (WGS) entry which is preliminary data.</text>
</comment>
<dbReference type="AlphaFoldDB" id="A0A9W7AXH7"/>
<dbReference type="Proteomes" id="UP001165122">
    <property type="component" value="Unassembled WGS sequence"/>
</dbReference>
<name>A0A9W7AXH7_9STRA</name>
<keyword evidence="3" id="KW-1185">Reference proteome</keyword>
<gene>
    <name evidence="2" type="ORF">TrLO_g555</name>
</gene>